<dbReference type="PRINTS" id="PR00368">
    <property type="entry name" value="FADPNR"/>
</dbReference>
<name>A0A2V1JNX5_EUBRA</name>
<dbReference type="AlphaFoldDB" id="A0A2V1JNX5"/>
<proteinExistence type="inferred from homology"/>
<comment type="similarity">
    <text evidence="3">In the N-terminal section; belongs to the NADH:flavin oxidoreductase/NADH oxidase family.</text>
</comment>
<keyword evidence="13" id="KW-1185">Reference proteome</keyword>
<protein>
    <recommendedName>
        <fullName evidence="14">NADH oxidase</fullName>
    </recommendedName>
</protein>
<evidence type="ECO:0000256" key="7">
    <source>
        <dbReference type="ARBA" id="ARBA00023002"/>
    </source>
</evidence>
<keyword evidence="6" id="KW-0479">Metal-binding</keyword>
<dbReference type="PRINTS" id="PR00469">
    <property type="entry name" value="PNDRDTASEII"/>
</dbReference>
<evidence type="ECO:0000259" key="10">
    <source>
        <dbReference type="Pfam" id="PF00724"/>
    </source>
</evidence>
<dbReference type="EMBL" id="JRFU01000098">
    <property type="protein sequence ID" value="PWE86590.1"/>
    <property type="molecule type" value="Genomic_DNA"/>
</dbReference>
<dbReference type="GO" id="GO:0046872">
    <property type="term" value="F:metal ion binding"/>
    <property type="evidence" value="ECO:0007669"/>
    <property type="project" value="UniProtKB-KW"/>
</dbReference>
<dbReference type="SUPFAM" id="SSF51905">
    <property type="entry name" value="FAD/NAD(P)-binding domain"/>
    <property type="match status" value="1"/>
</dbReference>
<dbReference type="SUPFAM" id="SSF51395">
    <property type="entry name" value="FMN-linked oxidoreductases"/>
    <property type="match status" value="1"/>
</dbReference>
<evidence type="ECO:0000259" key="11">
    <source>
        <dbReference type="Pfam" id="PF07992"/>
    </source>
</evidence>
<evidence type="ECO:0000256" key="5">
    <source>
        <dbReference type="ARBA" id="ARBA00022643"/>
    </source>
</evidence>
<evidence type="ECO:0000313" key="13">
    <source>
        <dbReference type="Proteomes" id="UP000245288"/>
    </source>
</evidence>
<keyword evidence="5" id="KW-0288">FMN</keyword>
<reference evidence="12 13" key="1">
    <citation type="submission" date="2014-09" db="EMBL/GenBank/DDBJ databases">
        <title>Butyrate-producing bacteria isolated from human gut.</title>
        <authorList>
            <person name="Zhang Q."/>
            <person name="Zhao L."/>
        </authorList>
    </citation>
    <scope>NUCLEOTIDE SEQUENCE [LARGE SCALE GENOMIC DNA]</scope>
    <source>
        <strain evidence="12 13">21</strain>
    </source>
</reference>
<evidence type="ECO:0000256" key="2">
    <source>
        <dbReference type="ARBA" id="ARBA00001966"/>
    </source>
</evidence>
<gene>
    <name evidence="12" type="ORF">LG34_08885</name>
</gene>
<dbReference type="GO" id="GO:0010181">
    <property type="term" value="F:FMN binding"/>
    <property type="evidence" value="ECO:0007669"/>
    <property type="project" value="InterPro"/>
</dbReference>
<keyword evidence="4" id="KW-0285">Flavoprotein</keyword>
<evidence type="ECO:0008006" key="14">
    <source>
        <dbReference type="Google" id="ProtNLM"/>
    </source>
</evidence>
<evidence type="ECO:0000256" key="1">
    <source>
        <dbReference type="ARBA" id="ARBA00001917"/>
    </source>
</evidence>
<evidence type="ECO:0000313" key="12">
    <source>
        <dbReference type="EMBL" id="PWE86590.1"/>
    </source>
</evidence>
<dbReference type="PANTHER" id="PTHR42917:SF2">
    <property type="entry name" value="2,4-DIENOYL-COA REDUCTASE [(2E)-ENOYL-COA-PRODUCING]"/>
    <property type="match status" value="1"/>
</dbReference>
<dbReference type="Proteomes" id="UP000245288">
    <property type="component" value="Unassembled WGS sequence"/>
</dbReference>
<feature type="domain" description="FAD/NAD(P)-binding" evidence="11">
    <location>
        <begin position="392"/>
        <end position="625"/>
    </location>
</feature>
<comment type="cofactor">
    <cofactor evidence="2">
        <name>[4Fe-4S] cluster</name>
        <dbReference type="ChEBI" id="CHEBI:49883"/>
    </cofactor>
</comment>
<dbReference type="Pfam" id="PF07992">
    <property type="entry name" value="Pyr_redox_2"/>
    <property type="match status" value="1"/>
</dbReference>
<keyword evidence="8" id="KW-0408">Iron</keyword>
<dbReference type="InterPro" id="IPR001155">
    <property type="entry name" value="OxRdtase_FMN_N"/>
</dbReference>
<evidence type="ECO:0000256" key="6">
    <source>
        <dbReference type="ARBA" id="ARBA00022723"/>
    </source>
</evidence>
<dbReference type="Gene3D" id="3.20.20.70">
    <property type="entry name" value="Aldolase class I"/>
    <property type="match status" value="1"/>
</dbReference>
<dbReference type="InterPro" id="IPR013785">
    <property type="entry name" value="Aldolase_TIM"/>
</dbReference>
<dbReference type="CDD" id="cd02803">
    <property type="entry name" value="OYE_like_FMN_family"/>
    <property type="match status" value="1"/>
</dbReference>
<sequence>MNSKYPNLSKPIRIGNVVAKHRIFSAPTGLMGYTPEGHLTTDNRAFFEYKASGGCAVVSMGECIIHGASGSSHNLQPALDDITLLPSLTMLVKDIKRRGALANIELSHGGKYGGITSIGGDIKEGKVAYGPSEEILPDGQHVYEMPKEMIHELTKYYGKAAEMAKRAGFDMVNVHAAHGWLFSQFLSPLQNHRTDEYGGSLENRARFFLETLDEVRRVVGKGFPIEVRMNGDDFVEGGMHLDDYVEFAKLIEDKVDLINVSCGSHEVERLFVRTHPSMFFEHGCNVYLAEAVKKAVKVPVSCVGGLNDPAQMEEIIASGKADIVELGRALLADPELPKKTFSGREDEIRPCLRCFECLGHSVEAMGTKCSVNPIVGNELSEFRYVPPTPSRKVLVIGGGPGGMQAAIKASERGHNVILCEKTDDLGGALKFAQTVDFKEDLYKLSRVLKTQLLKTNAEVRYNTKVTQELIEEIKPDVVIVATGAVPIVPPIPGINGNNVYLASEVEEKGTDQLGDEIVILGGGLVGCETAIHLGKLGKKVTVVEMRSEAAADCNCFHKIAIGMELEKYVTVLTDTKAENITDKGLEGLDKDGNKIFVPADAVICAAGMRSDTTVADMVQKMEIEMYVIGDAVRPNKVTQAIFDGYYIAKYL</sequence>
<keyword evidence="7" id="KW-0560">Oxidoreductase</keyword>
<dbReference type="GO" id="GO:0016491">
    <property type="term" value="F:oxidoreductase activity"/>
    <property type="evidence" value="ECO:0007669"/>
    <property type="project" value="UniProtKB-KW"/>
</dbReference>
<dbReference type="Gene3D" id="3.40.50.720">
    <property type="entry name" value="NAD(P)-binding Rossmann-like Domain"/>
    <property type="match status" value="1"/>
</dbReference>
<dbReference type="InterPro" id="IPR051793">
    <property type="entry name" value="NADH:flavin_oxidoreductase"/>
</dbReference>
<evidence type="ECO:0000256" key="8">
    <source>
        <dbReference type="ARBA" id="ARBA00023004"/>
    </source>
</evidence>
<organism evidence="12 13">
    <name type="scientific">Eubacterium ramulus</name>
    <dbReference type="NCBI Taxonomy" id="39490"/>
    <lineage>
        <taxon>Bacteria</taxon>
        <taxon>Bacillati</taxon>
        <taxon>Bacillota</taxon>
        <taxon>Clostridia</taxon>
        <taxon>Eubacteriales</taxon>
        <taxon>Eubacteriaceae</taxon>
        <taxon>Eubacterium</taxon>
    </lineage>
</organism>
<evidence type="ECO:0000256" key="3">
    <source>
        <dbReference type="ARBA" id="ARBA00011048"/>
    </source>
</evidence>
<comment type="cofactor">
    <cofactor evidence="1">
        <name>FMN</name>
        <dbReference type="ChEBI" id="CHEBI:58210"/>
    </cofactor>
</comment>
<feature type="domain" description="NADH:flavin oxidoreductase/NADH oxidase N-terminal" evidence="10">
    <location>
        <begin position="8"/>
        <end position="347"/>
    </location>
</feature>
<keyword evidence="9" id="KW-0411">Iron-sulfur</keyword>
<dbReference type="Pfam" id="PF00724">
    <property type="entry name" value="Oxidored_FMN"/>
    <property type="match status" value="1"/>
</dbReference>
<accession>A0A2V1JNX5</accession>
<dbReference type="GO" id="GO:0051536">
    <property type="term" value="F:iron-sulfur cluster binding"/>
    <property type="evidence" value="ECO:0007669"/>
    <property type="project" value="UniProtKB-KW"/>
</dbReference>
<dbReference type="InterPro" id="IPR036188">
    <property type="entry name" value="FAD/NAD-bd_sf"/>
</dbReference>
<evidence type="ECO:0000256" key="4">
    <source>
        <dbReference type="ARBA" id="ARBA00022630"/>
    </source>
</evidence>
<comment type="caution">
    <text evidence="12">The sequence shown here is derived from an EMBL/GenBank/DDBJ whole genome shotgun (WGS) entry which is preliminary data.</text>
</comment>
<dbReference type="PANTHER" id="PTHR42917">
    <property type="entry name" value="2,4-DIENOYL-COA REDUCTASE"/>
    <property type="match status" value="1"/>
</dbReference>
<evidence type="ECO:0000256" key="9">
    <source>
        <dbReference type="ARBA" id="ARBA00023014"/>
    </source>
</evidence>
<dbReference type="Gene3D" id="3.50.50.60">
    <property type="entry name" value="FAD/NAD(P)-binding domain"/>
    <property type="match status" value="1"/>
</dbReference>
<dbReference type="InterPro" id="IPR023753">
    <property type="entry name" value="FAD/NAD-binding_dom"/>
</dbReference>
<dbReference type="RefSeq" id="WP_242979838.1">
    <property type="nucleotide sequence ID" value="NZ_JRFU01000098.1"/>
</dbReference>